<name>Q0RYE5_RHOJR</name>
<organism evidence="6 7">
    <name type="scientific">Rhodococcus jostii (strain RHA1)</name>
    <dbReference type="NCBI Taxonomy" id="101510"/>
    <lineage>
        <taxon>Bacteria</taxon>
        <taxon>Bacillati</taxon>
        <taxon>Actinomycetota</taxon>
        <taxon>Actinomycetes</taxon>
        <taxon>Mycobacteriales</taxon>
        <taxon>Nocardiaceae</taxon>
        <taxon>Rhodococcus</taxon>
    </lineage>
</organism>
<evidence type="ECO:0000256" key="1">
    <source>
        <dbReference type="ARBA" id="ARBA00022598"/>
    </source>
</evidence>
<dbReference type="Gene3D" id="3.40.50.20">
    <property type="match status" value="1"/>
</dbReference>
<dbReference type="PANTHER" id="PTHR43585:SF2">
    <property type="entry name" value="ATP-GRASP ENZYME FSQD"/>
    <property type="match status" value="1"/>
</dbReference>
<dbReference type="Gene3D" id="3.30.1490.20">
    <property type="entry name" value="ATP-grasp fold, A domain"/>
    <property type="match status" value="1"/>
</dbReference>
<proteinExistence type="predicted"/>
<dbReference type="SUPFAM" id="SSF56059">
    <property type="entry name" value="Glutathione synthetase ATP-binding domain-like"/>
    <property type="match status" value="1"/>
</dbReference>
<sequence>MRRTMSDHVLVVGGGMTMPGLLRSLGTDVRTSVVCQLAIVPKLREQHLHQRILGLRAEASDQEWLAIASAVHRLDPFTKIASFAERDQDRAAVIAEELGLPMHTKQTIHWVHHKPSMRERLSALGMDDTPHAIVRSVAELREFARIHGFPCIAKPAVGAGSIGIRQIETEADLATAFDAADVTGEWTSGGVLVERLHIGVQVSVEAFSDEGTHEIVCVTQKYSDPFTHVEVGHVLPAEVSADQLTAISTYVRSVLSALEIGFGPTHTELVLTENGPRIIETHTRLAGDCIPQLVQDALAVNLTEYTVRQVLGERNLLDGLRAELAHAATRPPRYEAIWFASSEMDCTLESISGLEAARLREGVREVELYRAAGARLEPLRASNSRFGHARAYADDPRVAVLRAREALDATEIRVLLPPLRSTSPI</sequence>
<dbReference type="Pfam" id="PF13535">
    <property type="entry name" value="ATP-grasp_4"/>
    <property type="match status" value="1"/>
</dbReference>
<dbReference type="KEGG" id="rha:RHA1_ro08647"/>
<evidence type="ECO:0000256" key="2">
    <source>
        <dbReference type="ARBA" id="ARBA00022741"/>
    </source>
</evidence>
<geneLocation type="plasmid" evidence="6 7">
    <name>pRHL1</name>
</geneLocation>
<dbReference type="InterPro" id="IPR052032">
    <property type="entry name" value="ATP-dep_AA_Ligase"/>
</dbReference>
<dbReference type="InterPro" id="IPR011761">
    <property type="entry name" value="ATP-grasp"/>
</dbReference>
<dbReference type="InterPro" id="IPR040570">
    <property type="entry name" value="LAL_C2"/>
</dbReference>
<dbReference type="PANTHER" id="PTHR43585">
    <property type="entry name" value="FUMIPYRROLE BIOSYNTHESIS PROTEIN C"/>
    <property type="match status" value="1"/>
</dbReference>
<keyword evidence="2 4" id="KW-0547">Nucleotide-binding</keyword>
<dbReference type="Proteomes" id="UP000008710">
    <property type="component" value="Plasmid pRHL1"/>
</dbReference>
<dbReference type="PROSITE" id="PS50975">
    <property type="entry name" value="ATP_GRASP"/>
    <property type="match status" value="1"/>
</dbReference>
<dbReference type="Pfam" id="PF18603">
    <property type="entry name" value="LAL_C2"/>
    <property type="match status" value="1"/>
</dbReference>
<dbReference type="HOGENOM" id="CLU_029016_5_0_11"/>
<accession>Q0RYE5</accession>
<keyword evidence="1" id="KW-0436">Ligase</keyword>
<evidence type="ECO:0000256" key="3">
    <source>
        <dbReference type="ARBA" id="ARBA00022840"/>
    </source>
</evidence>
<protein>
    <recommendedName>
        <fullName evidence="5">ATP-grasp domain-containing protein</fullName>
    </recommendedName>
</protein>
<dbReference type="EMBL" id="CP000432">
    <property type="protein sequence ID" value="ABG99691.1"/>
    <property type="molecule type" value="Genomic_DNA"/>
</dbReference>
<evidence type="ECO:0000256" key="4">
    <source>
        <dbReference type="PROSITE-ProRule" id="PRU00409"/>
    </source>
</evidence>
<feature type="domain" description="ATP-grasp" evidence="5">
    <location>
        <begin position="118"/>
        <end position="311"/>
    </location>
</feature>
<dbReference type="GO" id="GO:0016874">
    <property type="term" value="F:ligase activity"/>
    <property type="evidence" value="ECO:0007669"/>
    <property type="project" value="UniProtKB-KW"/>
</dbReference>
<keyword evidence="6" id="KW-0614">Plasmid</keyword>
<dbReference type="GO" id="GO:0005524">
    <property type="term" value="F:ATP binding"/>
    <property type="evidence" value="ECO:0007669"/>
    <property type="project" value="UniProtKB-UniRule"/>
</dbReference>
<evidence type="ECO:0000259" key="5">
    <source>
        <dbReference type="PROSITE" id="PS50975"/>
    </source>
</evidence>
<dbReference type="AlphaFoldDB" id="Q0RYE5"/>
<keyword evidence="3 4" id="KW-0067">ATP-binding</keyword>
<dbReference type="InterPro" id="IPR013815">
    <property type="entry name" value="ATP_grasp_subdomain_1"/>
</dbReference>
<dbReference type="GO" id="GO:0046872">
    <property type="term" value="F:metal ion binding"/>
    <property type="evidence" value="ECO:0007669"/>
    <property type="project" value="InterPro"/>
</dbReference>
<evidence type="ECO:0000313" key="7">
    <source>
        <dbReference type="Proteomes" id="UP000008710"/>
    </source>
</evidence>
<reference evidence="7" key="1">
    <citation type="journal article" date="2006" name="Proc. Natl. Acad. Sci. U.S.A.">
        <title>The complete genome of Rhodococcus sp. RHA1 provides insights into a catabolic powerhouse.</title>
        <authorList>
            <person name="McLeod M.P."/>
            <person name="Warren R.L."/>
            <person name="Hsiao W.W.L."/>
            <person name="Araki N."/>
            <person name="Myhre M."/>
            <person name="Fernandes C."/>
            <person name="Miyazawa D."/>
            <person name="Wong W."/>
            <person name="Lillquist A.L."/>
            <person name="Wang D."/>
            <person name="Dosanjh M."/>
            <person name="Hara H."/>
            <person name="Petrescu A."/>
            <person name="Morin R.D."/>
            <person name="Yang G."/>
            <person name="Stott J.M."/>
            <person name="Schein J.E."/>
            <person name="Shin H."/>
            <person name="Smailus D."/>
            <person name="Siddiqui A.S."/>
            <person name="Marra M.A."/>
            <person name="Jones S.J.M."/>
            <person name="Holt R."/>
            <person name="Brinkman F.S.L."/>
            <person name="Miyauchi K."/>
            <person name="Fukuda M."/>
            <person name="Davies J.E."/>
            <person name="Mohn W.W."/>
            <person name="Eltis L.D."/>
        </authorList>
    </citation>
    <scope>NUCLEOTIDE SEQUENCE [LARGE SCALE GENOMIC DNA]</scope>
    <source>
        <strain evidence="7">RHA1</strain>
    </source>
</reference>
<gene>
    <name evidence="6" type="ordered locus">RHA1_ro08647</name>
</gene>
<dbReference type="Gene3D" id="3.30.470.20">
    <property type="entry name" value="ATP-grasp fold, B domain"/>
    <property type="match status" value="1"/>
</dbReference>
<evidence type="ECO:0000313" key="6">
    <source>
        <dbReference type="EMBL" id="ABG99691.1"/>
    </source>
</evidence>